<dbReference type="Pfam" id="PF11149">
    <property type="entry name" value="DUF2924"/>
    <property type="match status" value="1"/>
</dbReference>
<keyword evidence="2" id="KW-1185">Reference proteome</keyword>
<protein>
    <submittedName>
        <fullName evidence="1">DUF2924 domain-containing protein</fullName>
    </submittedName>
</protein>
<evidence type="ECO:0000313" key="2">
    <source>
        <dbReference type="Proteomes" id="UP000433104"/>
    </source>
</evidence>
<accession>A0A844ZG84</accession>
<organism evidence="1 2">
    <name type="scientific">Parapontixanthobacter aurantiacus</name>
    <dbReference type="NCBI Taxonomy" id="1463599"/>
    <lineage>
        <taxon>Bacteria</taxon>
        <taxon>Pseudomonadati</taxon>
        <taxon>Pseudomonadota</taxon>
        <taxon>Alphaproteobacteria</taxon>
        <taxon>Sphingomonadales</taxon>
        <taxon>Erythrobacteraceae</taxon>
        <taxon>Parapontixanthobacter</taxon>
    </lineage>
</organism>
<dbReference type="InterPro" id="IPR021322">
    <property type="entry name" value="DUF2924"/>
</dbReference>
<comment type="caution">
    <text evidence="1">The sequence shown here is derived from an EMBL/GenBank/DDBJ whole genome shotgun (WGS) entry which is preliminary data.</text>
</comment>
<reference evidence="1 2" key="1">
    <citation type="submission" date="2019-12" db="EMBL/GenBank/DDBJ databases">
        <title>Genomic-based taxomic classification of the family Erythrobacteraceae.</title>
        <authorList>
            <person name="Xu L."/>
        </authorList>
    </citation>
    <scope>NUCLEOTIDE SEQUENCE [LARGE SCALE GENOMIC DNA]</scope>
    <source>
        <strain evidence="1 2">MCCC 1A09962</strain>
    </source>
</reference>
<dbReference type="OrthoDB" id="284135at2"/>
<evidence type="ECO:0000313" key="1">
    <source>
        <dbReference type="EMBL" id="MXO85990.1"/>
    </source>
</evidence>
<dbReference type="EMBL" id="WTYW01000001">
    <property type="protein sequence ID" value="MXO85990.1"/>
    <property type="molecule type" value="Genomic_DNA"/>
</dbReference>
<sequence length="146" mass="16345">MKTNQTDAGLSKDLAALEDLSLEQLRVKWATLTCRQIPRISAVMLRMAIARELQIHAFGGLSQQAEDTLDRLAQSKLDKRNTTADVQLRREWNGNAYIVTIDNSGTIHWNGQRWHSLSAVARQITGTRWSGPAFFGLRQKGALDGQ</sequence>
<dbReference type="RefSeq" id="WP_160682323.1">
    <property type="nucleotide sequence ID" value="NZ_WTYW01000001.1"/>
</dbReference>
<gene>
    <name evidence="1" type="ORF">GRI38_08080</name>
</gene>
<dbReference type="AlphaFoldDB" id="A0A844ZG84"/>
<name>A0A844ZG84_9SPHN</name>
<proteinExistence type="predicted"/>
<dbReference type="Proteomes" id="UP000433104">
    <property type="component" value="Unassembled WGS sequence"/>
</dbReference>